<accession>A0AA36NGZ0</accession>
<dbReference type="AlphaFoldDB" id="A0AA36NGZ0"/>
<comment type="caution">
    <text evidence="2">The sequence shown here is derived from an EMBL/GenBank/DDBJ whole genome shotgun (WGS) entry which is preliminary data.</text>
</comment>
<organism evidence="2 3">
    <name type="scientific">Effrenium voratum</name>
    <dbReference type="NCBI Taxonomy" id="2562239"/>
    <lineage>
        <taxon>Eukaryota</taxon>
        <taxon>Sar</taxon>
        <taxon>Alveolata</taxon>
        <taxon>Dinophyceae</taxon>
        <taxon>Suessiales</taxon>
        <taxon>Symbiodiniaceae</taxon>
        <taxon>Effrenium</taxon>
    </lineage>
</organism>
<feature type="non-terminal residue" evidence="2">
    <location>
        <position position="368"/>
    </location>
</feature>
<keyword evidence="3" id="KW-1185">Reference proteome</keyword>
<reference evidence="2" key="1">
    <citation type="submission" date="2023-08" db="EMBL/GenBank/DDBJ databases">
        <authorList>
            <person name="Chen Y."/>
            <person name="Shah S."/>
            <person name="Dougan E. K."/>
            <person name="Thang M."/>
            <person name="Chan C."/>
        </authorList>
    </citation>
    <scope>NUCLEOTIDE SEQUENCE</scope>
</reference>
<name>A0AA36NGZ0_9DINO</name>
<evidence type="ECO:0000256" key="1">
    <source>
        <dbReference type="SAM" id="MobiDB-lite"/>
    </source>
</evidence>
<proteinExistence type="predicted"/>
<feature type="compositionally biased region" description="Basic and acidic residues" evidence="1">
    <location>
        <begin position="65"/>
        <end position="78"/>
    </location>
</feature>
<feature type="region of interest" description="Disordered" evidence="1">
    <location>
        <begin position="286"/>
        <end position="368"/>
    </location>
</feature>
<evidence type="ECO:0000313" key="2">
    <source>
        <dbReference type="EMBL" id="CAJ1406717.1"/>
    </source>
</evidence>
<dbReference type="EMBL" id="CAUJNA010003642">
    <property type="protein sequence ID" value="CAJ1406717.1"/>
    <property type="molecule type" value="Genomic_DNA"/>
</dbReference>
<sequence length="368" mass="40478">EIPLSLPLHLEEPTPPRPQAAPVLQVEEPAPPRPKEPAQEVMRSQAPTPPPRKTSEDTIYPFRDTPAKLRRASEDTVYLRDSPSALLESELATEQDVPSERVGFMSSPPPKPTLQPEEHVAEAPPAPPSPPASPPLPLFSAKDVFTCHKGELPMGVSRLQEPTCTEHVVQHAKFSEDRQSNPRWCGWELCREAQARRQKCTRCSQALESFFDHRCPKCSAPVCVKCFTGQHQLSWFRCRNCGDQDANRSALQSNMWIFHAYCSTTRVFSDLSRGVSSVLQPCQSSKAPQALPRSDAGGGQAPLPANRTRLPAAWQAYEPAARPPPPRGHVLPPPPPPLSSDLPALLGRTPAAPAADVFKTQLPGEMRR</sequence>
<protein>
    <submittedName>
        <fullName evidence="2">Uncharacterized protein</fullName>
    </submittedName>
</protein>
<feature type="compositionally biased region" description="Pro residues" evidence="1">
    <location>
        <begin position="321"/>
        <end position="338"/>
    </location>
</feature>
<evidence type="ECO:0000313" key="3">
    <source>
        <dbReference type="Proteomes" id="UP001178507"/>
    </source>
</evidence>
<dbReference type="Proteomes" id="UP001178507">
    <property type="component" value="Unassembled WGS sequence"/>
</dbReference>
<feature type="compositionally biased region" description="Pro residues" evidence="1">
    <location>
        <begin position="124"/>
        <end position="135"/>
    </location>
</feature>
<gene>
    <name evidence="2" type="ORF">EVOR1521_LOCUS28607</name>
</gene>
<feature type="region of interest" description="Disordered" evidence="1">
    <location>
        <begin position="1"/>
        <end position="135"/>
    </location>
</feature>